<gene>
    <name evidence="2" type="ORF">MSAN_02354100</name>
</gene>
<keyword evidence="2" id="KW-0418">Kinase</keyword>
<evidence type="ECO:0000313" key="3">
    <source>
        <dbReference type="Proteomes" id="UP000623467"/>
    </source>
</evidence>
<dbReference type="Proteomes" id="UP000623467">
    <property type="component" value="Unassembled WGS sequence"/>
</dbReference>
<keyword evidence="2" id="KW-0808">Transferase</keyword>
<proteinExistence type="predicted"/>
<reference evidence="2" key="1">
    <citation type="submission" date="2020-05" db="EMBL/GenBank/DDBJ databases">
        <title>Mycena genomes resolve the evolution of fungal bioluminescence.</title>
        <authorList>
            <person name="Tsai I.J."/>
        </authorList>
    </citation>
    <scope>NUCLEOTIDE SEQUENCE</scope>
    <source>
        <strain evidence="2">160909Yilan</strain>
    </source>
</reference>
<evidence type="ECO:0000256" key="1">
    <source>
        <dbReference type="SAM" id="MobiDB-lite"/>
    </source>
</evidence>
<name>A0A8H6X634_9AGAR</name>
<evidence type="ECO:0000313" key="2">
    <source>
        <dbReference type="EMBL" id="KAF7335208.1"/>
    </source>
</evidence>
<dbReference type="AlphaFoldDB" id="A0A8H6X634"/>
<keyword evidence="3" id="KW-1185">Reference proteome</keyword>
<accession>A0A8H6X634</accession>
<dbReference type="GO" id="GO:0016301">
    <property type="term" value="F:kinase activity"/>
    <property type="evidence" value="ECO:0007669"/>
    <property type="project" value="UniProtKB-KW"/>
</dbReference>
<organism evidence="2 3">
    <name type="scientific">Mycena sanguinolenta</name>
    <dbReference type="NCBI Taxonomy" id="230812"/>
    <lineage>
        <taxon>Eukaryota</taxon>
        <taxon>Fungi</taxon>
        <taxon>Dikarya</taxon>
        <taxon>Basidiomycota</taxon>
        <taxon>Agaricomycotina</taxon>
        <taxon>Agaricomycetes</taxon>
        <taxon>Agaricomycetidae</taxon>
        <taxon>Agaricales</taxon>
        <taxon>Marasmiineae</taxon>
        <taxon>Mycenaceae</taxon>
        <taxon>Mycena</taxon>
    </lineage>
</organism>
<dbReference type="EMBL" id="JACAZH010000042">
    <property type="protein sequence ID" value="KAF7335208.1"/>
    <property type="molecule type" value="Genomic_DNA"/>
</dbReference>
<protein>
    <submittedName>
        <fullName evidence="2">Kinase-like protein</fullName>
    </submittedName>
</protein>
<dbReference type="OrthoDB" id="3038116at2759"/>
<sequence>MANIDLSPLLRLGPAPVPPQLPTTLPGGTSLCKGFYDLLSMIPTPSPSRLIWGAPGTEEPGLAGPSGTSILAIQSPYSPEDSANQQRHSFTSHRIYADEFKSRWDPDGMDKLGGPRWANPIKDRVRQVNQAKAVNEVASALKPSPGSNPYDGWNGGPLPRSKWP</sequence>
<comment type="caution">
    <text evidence="2">The sequence shown here is derived from an EMBL/GenBank/DDBJ whole genome shotgun (WGS) entry which is preliminary data.</text>
</comment>
<feature type="region of interest" description="Disordered" evidence="1">
    <location>
        <begin position="139"/>
        <end position="164"/>
    </location>
</feature>